<dbReference type="EMBL" id="AP027742">
    <property type="protein sequence ID" value="BDZ77253.1"/>
    <property type="molecule type" value="Genomic_DNA"/>
</dbReference>
<protein>
    <submittedName>
        <fullName evidence="1">Uncharacterized protein</fullName>
    </submittedName>
</protein>
<evidence type="ECO:0000313" key="1">
    <source>
        <dbReference type="EMBL" id="BDZ77253.1"/>
    </source>
</evidence>
<reference evidence="2" key="1">
    <citation type="journal article" date="2023" name="Int. J. Syst. Evol. Microbiol.">
        <title>Claveliimonas bilis gen. nov., sp. nov., deoxycholic acid-producing bacteria isolated from human faeces, and reclassification of Sellimonas monacensis Zenner et al. 2021 as Claveliimonas monacensis comb. nov.</title>
        <authorList>
            <person name="Hisatomi A."/>
            <person name="Kastawa N.W.E.P.G."/>
            <person name="Song I."/>
            <person name="Ohkuma M."/>
            <person name="Fukiya S."/>
            <person name="Sakamoto M."/>
        </authorList>
    </citation>
    <scope>NUCLEOTIDE SEQUENCE [LARGE SCALE GENOMIC DNA]</scope>
    <source>
        <strain evidence="2">12BBH14</strain>
    </source>
</reference>
<organism evidence="1 2">
    <name type="scientific">Claveliimonas bilis</name>
    <dbReference type="NCBI Taxonomy" id="3028070"/>
    <lineage>
        <taxon>Bacteria</taxon>
        <taxon>Bacillati</taxon>
        <taxon>Bacillota</taxon>
        <taxon>Clostridia</taxon>
        <taxon>Lachnospirales</taxon>
        <taxon>Lachnospiraceae</taxon>
        <taxon>Claveliimonas</taxon>
    </lineage>
</organism>
<sequence>MGSLILCHRKKAKHPYEIARIHKRIYTIEELCYYFCNNLYLVDYTIVNRQLCDWLEEELELYDLADELRSQLEQNGPVEQFLLTVLSHSSIYSPAEITRIHNVLERLKSQNEVEREKYKADNLLQTGEYASAILVYQGIVNKEWDETVGKEFYGQVYGCLGAAYGRMLLYEEAASMYEKGFRVCQDTKMLKAYLYCCYRYLPEAQYVKMLSAEPVYLSMDSILKEELRKAEEKINMDVTEEDFRQWKKEYRKTGK</sequence>
<name>A0ABM8I318_9FIRM</name>
<dbReference type="RefSeq" id="WP_230106420.1">
    <property type="nucleotide sequence ID" value="NZ_AP024845.1"/>
</dbReference>
<proteinExistence type="predicted"/>
<gene>
    <name evidence="1" type="ORF">Lac1_14360</name>
</gene>
<dbReference type="Proteomes" id="UP001305815">
    <property type="component" value="Chromosome"/>
</dbReference>
<keyword evidence="2" id="KW-1185">Reference proteome</keyword>
<accession>A0ABM8I318</accession>
<evidence type="ECO:0000313" key="2">
    <source>
        <dbReference type="Proteomes" id="UP001305815"/>
    </source>
</evidence>